<comment type="caution">
    <text evidence="10">The sequence shown here is derived from an EMBL/GenBank/DDBJ whole genome shotgun (WGS) entry which is preliminary data.</text>
</comment>
<evidence type="ECO:0000313" key="11">
    <source>
        <dbReference type="Proteomes" id="UP000297564"/>
    </source>
</evidence>
<sequence length="848" mass="90437">MGLRVGRLTSKRLGAVWRTEPLLAAAVVVAVLALHLGTDAIATLERRFFDFASTLRDRTPSDRVAIIAIDDASLAAMGRWPWPRDVHARLIDQLAAGGAKVVVHTSLFVEPQADRGLAYVQRLKRLLPPAPGTEIAALLAQAERALDPDAVLADSLARSGQVLLPAVLTLGEPLGRPDRPLPAWATRSALPPAPGHMPAARDALVPIEPIGAAAAGIGHLNHLTDVDGAVRELPLLLDFDGRAVPSIALLAVARALNLQPADIRLGPGQDIRLGGLRIPTDEQARVLPQFYAGTGKPAFSIDAFHEVASGRIDASRYAGKIVLVGATAAGVGSFFAVPGHPALAPVEMLAHITSSLLQADSMVQPAWAGWVATLLVGLVALYLLALLGRLSARQGAWATGLLFAGLLGAELLLLTRSATWVPMMLPATLLLAGHLALTTRRFLQTEAGKRRADDETAEAHRMMGLALQGQGQLDMAFDRFRRVPLGEAVMDNLYSLALDFERKRQYNKAEAIYRHMAGWDASYKDLPSRLARAQRLADTVMLSGGGETAATLALGGEGVERPMLGRYQLEKELGKGAMGVVYLGRDPRIGRAVAIKTLALGKEFAGPELDEIRERFFREAETAGRLAHPDIVTIYDAGEEHDLAYIAMELLQGHDLTRHCDPQQLLPARTVLSIAARVAEALAYAHAQGVVHRDVKPGNIMYEPRSDQVKVTDFGIARVMDASRTRTGTLLGTPNYMSPEQLAGLPVAGSSDLYSLGVALYQLLTGRLPFEGDSLAAVMYAVAHHPAPDLREHAPSMPQPLAELVARALAKHPEARLPDGLVFAAELRACVALLAPAAPAASAPQAGA</sequence>
<dbReference type="PROSITE" id="PS00108">
    <property type="entry name" value="PROTEIN_KINASE_ST"/>
    <property type="match status" value="1"/>
</dbReference>
<keyword evidence="8" id="KW-0812">Transmembrane</keyword>
<name>A0A4Z0BF01_9BURK</name>
<dbReference type="SMART" id="SM01080">
    <property type="entry name" value="CHASE2"/>
    <property type="match status" value="1"/>
</dbReference>
<proteinExistence type="predicted"/>
<dbReference type="EMBL" id="SMLL01000006">
    <property type="protein sequence ID" value="TFY97906.1"/>
    <property type="molecule type" value="Genomic_DNA"/>
</dbReference>
<dbReference type="PROSITE" id="PS50011">
    <property type="entry name" value="PROTEIN_KINASE_DOM"/>
    <property type="match status" value="1"/>
</dbReference>
<evidence type="ECO:0000256" key="8">
    <source>
        <dbReference type="SAM" id="Phobius"/>
    </source>
</evidence>
<accession>A0A4Z0BF01</accession>
<dbReference type="GO" id="GO:0004674">
    <property type="term" value="F:protein serine/threonine kinase activity"/>
    <property type="evidence" value="ECO:0007669"/>
    <property type="project" value="UniProtKB-KW"/>
</dbReference>
<dbReference type="AlphaFoldDB" id="A0A4Z0BF01"/>
<dbReference type="InterPro" id="IPR000719">
    <property type="entry name" value="Prot_kinase_dom"/>
</dbReference>
<evidence type="ECO:0000256" key="5">
    <source>
        <dbReference type="ARBA" id="ARBA00022777"/>
    </source>
</evidence>
<evidence type="ECO:0000256" key="7">
    <source>
        <dbReference type="PROSITE-ProRule" id="PRU10141"/>
    </source>
</evidence>
<dbReference type="InterPro" id="IPR017441">
    <property type="entry name" value="Protein_kinase_ATP_BS"/>
</dbReference>
<keyword evidence="8" id="KW-1133">Transmembrane helix</keyword>
<dbReference type="GO" id="GO:0005524">
    <property type="term" value="F:ATP binding"/>
    <property type="evidence" value="ECO:0007669"/>
    <property type="project" value="UniProtKB-UniRule"/>
</dbReference>
<dbReference type="PROSITE" id="PS00107">
    <property type="entry name" value="PROTEIN_KINASE_ATP"/>
    <property type="match status" value="1"/>
</dbReference>
<feature type="transmembrane region" description="Helical" evidence="8">
    <location>
        <begin position="395"/>
        <end position="414"/>
    </location>
</feature>
<dbReference type="SUPFAM" id="SSF56112">
    <property type="entry name" value="Protein kinase-like (PK-like)"/>
    <property type="match status" value="1"/>
</dbReference>
<dbReference type="PANTHER" id="PTHR43289:SF6">
    <property type="entry name" value="SERINE_THREONINE-PROTEIN KINASE NEKL-3"/>
    <property type="match status" value="1"/>
</dbReference>
<evidence type="ECO:0000256" key="6">
    <source>
        <dbReference type="ARBA" id="ARBA00022840"/>
    </source>
</evidence>
<dbReference type="SMART" id="SM00220">
    <property type="entry name" value="S_TKc"/>
    <property type="match status" value="1"/>
</dbReference>
<dbReference type="InterPro" id="IPR011009">
    <property type="entry name" value="Kinase-like_dom_sf"/>
</dbReference>
<evidence type="ECO:0000313" key="10">
    <source>
        <dbReference type="EMBL" id="TFY97906.1"/>
    </source>
</evidence>
<feature type="transmembrane region" description="Helical" evidence="8">
    <location>
        <begin position="321"/>
        <end position="339"/>
    </location>
</feature>
<dbReference type="InterPro" id="IPR007890">
    <property type="entry name" value="CHASE2"/>
</dbReference>
<organism evidence="10 11">
    <name type="scientific">Ramlibacter rhizophilus</name>
    <dbReference type="NCBI Taxonomy" id="1781167"/>
    <lineage>
        <taxon>Bacteria</taxon>
        <taxon>Pseudomonadati</taxon>
        <taxon>Pseudomonadota</taxon>
        <taxon>Betaproteobacteria</taxon>
        <taxon>Burkholderiales</taxon>
        <taxon>Comamonadaceae</taxon>
        <taxon>Ramlibacter</taxon>
    </lineage>
</organism>
<dbReference type="CDD" id="cd14014">
    <property type="entry name" value="STKc_PknB_like"/>
    <property type="match status" value="1"/>
</dbReference>
<feature type="domain" description="Protein kinase" evidence="9">
    <location>
        <begin position="567"/>
        <end position="834"/>
    </location>
</feature>
<dbReference type="Pfam" id="PF00069">
    <property type="entry name" value="Pkinase"/>
    <property type="match status" value="1"/>
</dbReference>
<feature type="transmembrane region" description="Helical" evidence="8">
    <location>
        <begin position="367"/>
        <end position="388"/>
    </location>
</feature>
<dbReference type="FunFam" id="1.10.510.10:FF:000021">
    <property type="entry name" value="Serine/threonine protein kinase"/>
    <property type="match status" value="1"/>
</dbReference>
<protein>
    <recommendedName>
        <fullName evidence="1">non-specific serine/threonine protein kinase</fullName>
        <ecNumber evidence="1">2.7.11.1</ecNumber>
    </recommendedName>
</protein>
<evidence type="ECO:0000256" key="4">
    <source>
        <dbReference type="ARBA" id="ARBA00022741"/>
    </source>
</evidence>
<keyword evidence="3" id="KW-0808">Transferase</keyword>
<dbReference type="InterPro" id="IPR008271">
    <property type="entry name" value="Ser/Thr_kinase_AS"/>
</dbReference>
<evidence type="ECO:0000259" key="9">
    <source>
        <dbReference type="PROSITE" id="PS50011"/>
    </source>
</evidence>
<evidence type="ECO:0000256" key="2">
    <source>
        <dbReference type="ARBA" id="ARBA00022527"/>
    </source>
</evidence>
<keyword evidence="8" id="KW-0472">Membrane</keyword>
<gene>
    <name evidence="10" type="ORF">EZ242_15740</name>
</gene>
<feature type="binding site" evidence="7">
    <location>
        <position position="596"/>
    </location>
    <ligand>
        <name>ATP</name>
        <dbReference type="ChEBI" id="CHEBI:30616"/>
    </ligand>
</feature>
<dbReference type="EC" id="2.7.11.1" evidence="1"/>
<dbReference type="Pfam" id="PF05226">
    <property type="entry name" value="CHASE2"/>
    <property type="match status" value="1"/>
</dbReference>
<keyword evidence="5" id="KW-0418">Kinase</keyword>
<keyword evidence="4 7" id="KW-0547">Nucleotide-binding</keyword>
<dbReference type="Gene3D" id="3.30.200.20">
    <property type="entry name" value="Phosphorylase Kinase, domain 1"/>
    <property type="match status" value="1"/>
</dbReference>
<reference evidence="10 11" key="1">
    <citation type="submission" date="2019-03" db="EMBL/GenBank/DDBJ databases">
        <title>Ramlibacter rhizophilus CCTCC AB2015357, whole genome shotgun sequence.</title>
        <authorList>
            <person name="Zhang X."/>
            <person name="Feng G."/>
            <person name="Zhu H."/>
        </authorList>
    </citation>
    <scope>NUCLEOTIDE SEQUENCE [LARGE SCALE GENOMIC DNA]</scope>
    <source>
        <strain evidence="10 11">CCTCC AB2015357</strain>
    </source>
</reference>
<keyword evidence="11" id="KW-1185">Reference proteome</keyword>
<dbReference type="Proteomes" id="UP000297564">
    <property type="component" value="Unassembled WGS sequence"/>
</dbReference>
<dbReference type="PANTHER" id="PTHR43289">
    <property type="entry name" value="MITOGEN-ACTIVATED PROTEIN KINASE KINASE KINASE 20-RELATED"/>
    <property type="match status" value="1"/>
</dbReference>
<feature type="transmembrane region" description="Helical" evidence="8">
    <location>
        <begin position="22"/>
        <end position="42"/>
    </location>
</feature>
<keyword evidence="2" id="KW-0723">Serine/threonine-protein kinase</keyword>
<dbReference type="OrthoDB" id="9791419at2"/>
<dbReference type="Gene3D" id="1.10.510.10">
    <property type="entry name" value="Transferase(Phosphotransferase) domain 1"/>
    <property type="match status" value="1"/>
</dbReference>
<keyword evidence="6 7" id="KW-0067">ATP-binding</keyword>
<evidence type="ECO:0000256" key="1">
    <source>
        <dbReference type="ARBA" id="ARBA00012513"/>
    </source>
</evidence>
<evidence type="ECO:0000256" key="3">
    <source>
        <dbReference type="ARBA" id="ARBA00022679"/>
    </source>
</evidence>